<feature type="signal peptide" evidence="1">
    <location>
        <begin position="1"/>
        <end position="21"/>
    </location>
</feature>
<evidence type="ECO:0000313" key="3">
    <source>
        <dbReference type="Proteomes" id="UP001328107"/>
    </source>
</evidence>
<comment type="caution">
    <text evidence="2">The sequence shown here is derived from an EMBL/GenBank/DDBJ whole genome shotgun (WGS) entry which is preliminary data.</text>
</comment>
<feature type="chain" id="PRO_5043016518" evidence="1">
    <location>
        <begin position="22"/>
        <end position="102"/>
    </location>
</feature>
<organism evidence="2 3">
    <name type="scientific">Pristionchus mayeri</name>
    <dbReference type="NCBI Taxonomy" id="1317129"/>
    <lineage>
        <taxon>Eukaryota</taxon>
        <taxon>Metazoa</taxon>
        <taxon>Ecdysozoa</taxon>
        <taxon>Nematoda</taxon>
        <taxon>Chromadorea</taxon>
        <taxon>Rhabditida</taxon>
        <taxon>Rhabditina</taxon>
        <taxon>Diplogasteromorpha</taxon>
        <taxon>Diplogasteroidea</taxon>
        <taxon>Neodiplogasteridae</taxon>
        <taxon>Pristionchus</taxon>
    </lineage>
</organism>
<evidence type="ECO:0000256" key="1">
    <source>
        <dbReference type="SAM" id="SignalP"/>
    </source>
</evidence>
<evidence type="ECO:0000313" key="2">
    <source>
        <dbReference type="EMBL" id="GMR55560.1"/>
    </source>
</evidence>
<reference evidence="3" key="1">
    <citation type="submission" date="2022-10" db="EMBL/GenBank/DDBJ databases">
        <title>Genome assembly of Pristionchus species.</title>
        <authorList>
            <person name="Yoshida K."/>
            <person name="Sommer R.J."/>
        </authorList>
    </citation>
    <scope>NUCLEOTIDE SEQUENCE [LARGE SCALE GENOMIC DNA]</scope>
    <source>
        <strain evidence="3">RS5460</strain>
    </source>
</reference>
<keyword evidence="3" id="KW-1185">Reference proteome</keyword>
<keyword evidence="1" id="KW-0732">Signal</keyword>
<dbReference type="Proteomes" id="UP001328107">
    <property type="component" value="Unassembled WGS sequence"/>
</dbReference>
<sequence>MRFLRQLVLLSIVLFLHTSYAQIIQPPKDGGDAEHFHPIRQSFHGMEYLTDFSNDETKEDEYRAEIDRLLREIQEDWNENEREYARMRKEGGIVFEEIREYD</sequence>
<protein>
    <submittedName>
        <fullName evidence="2">Uncharacterized protein</fullName>
    </submittedName>
</protein>
<dbReference type="AlphaFoldDB" id="A0AAN5I912"/>
<proteinExistence type="predicted"/>
<gene>
    <name evidence="2" type="ORF">PMAYCL1PPCAC_25755</name>
</gene>
<dbReference type="EMBL" id="BTRK01000005">
    <property type="protein sequence ID" value="GMR55560.1"/>
    <property type="molecule type" value="Genomic_DNA"/>
</dbReference>
<accession>A0AAN5I912</accession>
<name>A0AAN5I912_9BILA</name>